<dbReference type="AlphaFoldDB" id="A0A1F8CNB7"/>
<dbReference type="Proteomes" id="UP000179241">
    <property type="component" value="Unassembled WGS sequence"/>
</dbReference>
<name>A0A1F8CNB7_9BACT</name>
<sequence length="92" mass="10490">MTVVTTRRGRDYQLIKCCPKCDAGQECPGVAKCIAPFKVRHIILPEGNSAQAYPATSFKPISLKRARVLFPFLKRATEEDDWPYHLRKRGIE</sequence>
<dbReference type="EMBL" id="MGHU01000011">
    <property type="protein sequence ID" value="OGM77827.1"/>
    <property type="molecule type" value="Genomic_DNA"/>
</dbReference>
<evidence type="ECO:0000313" key="2">
    <source>
        <dbReference type="Proteomes" id="UP000179241"/>
    </source>
</evidence>
<comment type="caution">
    <text evidence="1">The sequence shown here is derived from an EMBL/GenBank/DDBJ whole genome shotgun (WGS) entry which is preliminary data.</text>
</comment>
<protein>
    <submittedName>
        <fullName evidence="1">Uncharacterized protein</fullName>
    </submittedName>
</protein>
<reference evidence="1 2" key="1">
    <citation type="journal article" date="2016" name="Nat. Commun.">
        <title>Thousands of microbial genomes shed light on interconnected biogeochemical processes in an aquifer system.</title>
        <authorList>
            <person name="Anantharaman K."/>
            <person name="Brown C.T."/>
            <person name="Hug L.A."/>
            <person name="Sharon I."/>
            <person name="Castelle C.J."/>
            <person name="Probst A.J."/>
            <person name="Thomas B.C."/>
            <person name="Singh A."/>
            <person name="Wilkins M.J."/>
            <person name="Karaoz U."/>
            <person name="Brodie E.L."/>
            <person name="Williams K.H."/>
            <person name="Hubbard S.S."/>
            <person name="Banfield J.F."/>
        </authorList>
    </citation>
    <scope>NUCLEOTIDE SEQUENCE [LARGE SCALE GENOMIC DNA]</scope>
</reference>
<organism evidence="1 2">
    <name type="scientific">Candidatus Woesebacteria bacterium RIFOXYA1_FULL_43_9</name>
    <dbReference type="NCBI Taxonomy" id="1802534"/>
    <lineage>
        <taxon>Bacteria</taxon>
        <taxon>Candidatus Woeseibacteriota</taxon>
    </lineage>
</organism>
<proteinExistence type="predicted"/>
<gene>
    <name evidence="1" type="ORF">A2188_02310</name>
</gene>
<accession>A0A1F8CNB7</accession>
<evidence type="ECO:0000313" key="1">
    <source>
        <dbReference type="EMBL" id="OGM77827.1"/>
    </source>
</evidence>